<reference evidence="3 4" key="1">
    <citation type="submission" date="2016-06" db="EMBL/GenBank/DDBJ databases">
        <title>Gene turnover analysis identifies the evolutionary adaptation of the extremophile Acidithiobacillus caldus.</title>
        <authorList>
            <person name="Zhang X."/>
        </authorList>
    </citation>
    <scope>NUCLEOTIDE SEQUENCE [LARGE SCALE GENOMIC DNA]</scope>
    <source>
        <strain evidence="3 4">DX</strain>
    </source>
</reference>
<dbReference type="InterPro" id="IPR007522">
    <property type="entry name" value="CRISPR-assoc_prot_TM1795"/>
</dbReference>
<dbReference type="NCBIfam" id="TIGR01894">
    <property type="entry name" value="cas_TM1795_cmr1"/>
    <property type="match status" value="1"/>
</dbReference>
<sequence length="435" mass="49058">MRRTPEHLNLPKLAPIHLYRESVMKFACTLVTPLYGGGVETGKIDAAMPIRATSIRGQLRFWWRITNRKRFTGPDKHREMFEAEREIWGGLGNAETLRSSKVDIRVTDLQILQSPAPAARYDKKPQGGYKTFPAWEKWAGGPVGGYILFPAQGKANAAGIQIEPGKLLKPNSVTWTLEIQFRDDCSAETREQVLTALRWWASFGGLGARTRRGLGAVKVDDLRPVNPDEAKEQGCTLVLQTSPQENAIEAWQKAIKVLRDFRQEKGIGRNPGAERNRPGRSRWPEADAIRRLSGKNASQHPPIHPAGNLFPRAQFGLPIIFKFKDEKQSDPQQHTLQPQNAERMASPIVLRPYWDGNKWFPAAIYLGKIATSLLLKGPTNETEVCDWPSDSKERKISISKIRPLLMVEKKHPGKISTPLSAFLNYFKNPSDYKEE</sequence>
<keyword evidence="1" id="KW-0051">Antiviral defense</keyword>
<accession>A0A1E7YKL9</accession>
<dbReference type="AlphaFoldDB" id="A0A1E7YKL9"/>
<protein>
    <submittedName>
        <fullName evidence="3">Type III-B CRISPR module RAMP protein Cmr1</fullName>
    </submittedName>
</protein>
<organism evidence="3 4">
    <name type="scientific">Acidithiobacillus caldus</name>
    <dbReference type="NCBI Taxonomy" id="33059"/>
    <lineage>
        <taxon>Bacteria</taxon>
        <taxon>Pseudomonadati</taxon>
        <taxon>Pseudomonadota</taxon>
        <taxon>Acidithiobacillia</taxon>
        <taxon>Acidithiobacillales</taxon>
        <taxon>Acidithiobacillaceae</taxon>
        <taxon>Acidithiobacillus</taxon>
    </lineage>
</organism>
<evidence type="ECO:0000256" key="1">
    <source>
        <dbReference type="ARBA" id="ARBA00023118"/>
    </source>
</evidence>
<dbReference type="Pfam" id="PF03787">
    <property type="entry name" value="RAMPs"/>
    <property type="match status" value="1"/>
</dbReference>
<evidence type="ECO:0000259" key="2">
    <source>
        <dbReference type="Pfam" id="PF03787"/>
    </source>
</evidence>
<dbReference type="RefSeq" id="WP_070114239.1">
    <property type="nucleotide sequence ID" value="NZ_LZYE01000328.1"/>
</dbReference>
<name>A0A1E7YKL9_9PROT</name>
<comment type="caution">
    <text evidence="3">The sequence shown here is derived from an EMBL/GenBank/DDBJ whole genome shotgun (WGS) entry which is preliminary data.</text>
</comment>
<gene>
    <name evidence="3" type="ORF">BAE27_11570</name>
</gene>
<proteinExistence type="predicted"/>
<evidence type="ECO:0000313" key="3">
    <source>
        <dbReference type="EMBL" id="OFC30537.1"/>
    </source>
</evidence>
<dbReference type="GO" id="GO:0051607">
    <property type="term" value="P:defense response to virus"/>
    <property type="evidence" value="ECO:0007669"/>
    <property type="project" value="UniProtKB-KW"/>
</dbReference>
<dbReference type="Proteomes" id="UP000175616">
    <property type="component" value="Unassembled WGS sequence"/>
</dbReference>
<dbReference type="InterPro" id="IPR005537">
    <property type="entry name" value="RAMP_III_fam"/>
</dbReference>
<evidence type="ECO:0000313" key="4">
    <source>
        <dbReference type="Proteomes" id="UP000175616"/>
    </source>
</evidence>
<dbReference type="EMBL" id="LZYE01000328">
    <property type="protein sequence ID" value="OFC30537.1"/>
    <property type="molecule type" value="Genomic_DNA"/>
</dbReference>
<feature type="domain" description="CRISPR type III-associated protein" evidence="2">
    <location>
        <begin position="28"/>
        <end position="218"/>
    </location>
</feature>